<keyword evidence="1" id="KW-0812">Transmembrane</keyword>
<accession>A0A238TAP6</accession>
<keyword evidence="4" id="KW-1185">Reference proteome</keyword>
<evidence type="ECO:0000313" key="3">
    <source>
        <dbReference type="EMBL" id="SNB51188.1"/>
    </source>
</evidence>
<name>A0A238TAP6_9NEIS</name>
<dbReference type="STRING" id="1522312.GCA_900177895_02134"/>
<reference evidence="2" key="1">
    <citation type="submission" date="2017-05" db="EMBL/GenBank/DDBJ databases">
        <authorList>
            <person name="Song R."/>
            <person name="Chenine A.L."/>
            <person name="Ruprecht R.M."/>
        </authorList>
    </citation>
    <scope>NUCLEOTIDE SEQUENCE</scope>
    <source>
        <strain evidence="2">Kingella_eburonensis</strain>
    </source>
</reference>
<dbReference type="Proteomes" id="UP000215450">
    <property type="component" value="Unassembled WGS sequence"/>
</dbReference>
<feature type="transmembrane region" description="Helical" evidence="1">
    <location>
        <begin position="54"/>
        <end position="72"/>
    </location>
</feature>
<protein>
    <submittedName>
        <fullName evidence="3">Uncharacterized protein</fullName>
    </submittedName>
</protein>
<gene>
    <name evidence="3" type="ORF">KEBURONENSIS_00058</name>
</gene>
<evidence type="ECO:0000313" key="2">
    <source>
        <dbReference type="EMBL" id="SMQ11704.1"/>
    </source>
</evidence>
<organism evidence="3 4">
    <name type="scientific">Kingella negevensis</name>
    <dbReference type="NCBI Taxonomy" id="1522312"/>
    <lineage>
        <taxon>Bacteria</taxon>
        <taxon>Pseudomonadati</taxon>
        <taxon>Pseudomonadota</taxon>
        <taxon>Betaproteobacteria</taxon>
        <taxon>Neisseriales</taxon>
        <taxon>Neisseriaceae</taxon>
        <taxon>Kingella</taxon>
    </lineage>
</organism>
<keyword evidence="1" id="KW-0472">Membrane</keyword>
<evidence type="ECO:0000256" key="1">
    <source>
        <dbReference type="SAM" id="Phobius"/>
    </source>
</evidence>
<sequence>MKNILTTLLSTLIWCGITYVLNELNFILALAFIIFSLFAYAIKCWRKRIGFVQAILPLSLPIAFCLLGYGWITLQNSQRQQYVEQNMIKPVQQFYAQHQRYPRKDEMPKPNQSEDNFSVYAYNRNNESATIETAQYRDAKRIDCFYEYSFQQKHWQTYCW</sequence>
<dbReference type="EMBL" id="FXUV02000001">
    <property type="protein sequence ID" value="SNB51188.1"/>
    <property type="molecule type" value="Genomic_DNA"/>
</dbReference>
<evidence type="ECO:0000313" key="4">
    <source>
        <dbReference type="Proteomes" id="UP000215450"/>
    </source>
</evidence>
<proteinExistence type="predicted"/>
<dbReference type="AlphaFoldDB" id="A0A238TAP6"/>
<dbReference type="EMBL" id="FXUV01000001">
    <property type="protein sequence ID" value="SMQ11704.1"/>
    <property type="molecule type" value="Genomic_DNA"/>
</dbReference>
<dbReference type="RefSeq" id="WP_095061819.1">
    <property type="nucleotide sequence ID" value="NZ_FXUV02000001.1"/>
</dbReference>
<reference evidence="3 4" key="2">
    <citation type="submission" date="2017-06" db="EMBL/GenBank/DDBJ databases">
        <authorList>
            <person name="Kim H.J."/>
            <person name="Triplett B.A."/>
        </authorList>
    </citation>
    <scope>NUCLEOTIDE SEQUENCE [LARGE SCALE GENOMIC DNA]</scope>
    <source>
        <strain evidence="3">Kingella_eburonensis</strain>
    </source>
</reference>
<keyword evidence="1" id="KW-1133">Transmembrane helix</keyword>